<dbReference type="Proteomes" id="UP000256794">
    <property type="component" value="Unassembled WGS sequence"/>
</dbReference>
<dbReference type="SUPFAM" id="SSF141086">
    <property type="entry name" value="Agglutinin HPA-like"/>
    <property type="match status" value="1"/>
</dbReference>
<reference evidence="2 3" key="1">
    <citation type="submission" date="2018-08" db="EMBL/GenBank/DDBJ databases">
        <title>Genomic Encyclopedia of Archaeal and Bacterial Type Strains, Phase II (KMG-II): from individual species to whole genera.</title>
        <authorList>
            <person name="Goeker M."/>
        </authorList>
    </citation>
    <scope>NUCLEOTIDE SEQUENCE [LARGE SCALE GENOMIC DNA]</scope>
    <source>
        <strain evidence="2 3">DSM 582</strain>
    </source>
</reference>
<organism evidence="2 3">
    <name type="scientific">Paracoccus versutus</name>
    <name type="common">Thiobacillus versutus</name>
    <dbReference type="NCBI Taxonomy" id="34007"/>
    <lineage>
        <taxon>Bacteria</taxon>
        <taxon>Pseudomonadati</taxon>
        <taxon>Pseudomonadota</taxon>
        <taxon>Alphaproteobacteria</taxon>
        <taxon>Rhodobacterales</taxon>
        <taxon>Paracoccaceae</taxon>
        <taxon>Paracoccus</taxon>
    </lineage>
</organism>
<gene>
    <name evidence="2" type="ORF">ATH84_104025</name>
</gene>
<dbReference type="InterPro" id="IPR037221">
    <property type="entry name" value="H-type_lectin_dom_sf"/>
</dbReference>
<sequence>MQIIQASDELFNHVDAGLPMWSSDGDRMVRLNIAFRVTFADVPLINLGLTGVDSAHDQNLRFWLRAADVTPQGFSIEFSTWGDTHIARAAVSWQAVGEAYTKLPPSAVRGSRGNGELAP</sequence>
<feature type="domain" description="H-type lectin" evidence="1">
    <location>
        <begin position="32"/>
        <end position="96"/>
    </location>
</feature>
<dbReference type="EMBL" id="QUMX01000040">
    <property type="protein sequence ID" value="REG34061.1"/>
    <property type="molecule type" value="Genomic_DNA"/>
</dbReference>
<evidence type="ECO:0000259" key="1">
    <source>
        <dbReference type="Pfam" id="PF09458"/>
    </source>
</evidence>
<dbReference type="Gene3D" id="2.60.40.2080">
    <property type="match status" value="1"/>
</dbReference>
<dbReference type="GO" id="GO:0030247">
    <property type="term" value="F:polysaccharide binding"/>
    <property type="evidence" value="ECO:0007669"/>
    <property type="project" value="TreeGrafter"/>
</dbReference>
<dbReference type="GO" id="GO:0098636">
    <property type="term" value="C:protein complex involved in cell adhesion"/>
    <property type="evidence" value="ECO:0007669"/>
    <property type="project" value="TreeGrafter"/>
</dbReference>
<dbReference type="PANTHER" id="PTHR46938">
    <property type="entry name" value="DISCOIDIN-1 SUBUNIT A-RELATED-RELATED"/>
    <property type="match status" value="1"/>
</dbReference>
<dbReference type="Pfam" id="PF09458">
    <property type="entry name" value="H_lectin"/>
    <property type="match status" value="1"/>
</dbReference>
<dbReference type="AlphaFoldDB" id="A0AAQ0HE61"/>
<dbReference type="GO" id="GO:0009986">
    <property type="term" value="C:cell surface"/>
    <property type="evidence" value="ECO:0007669"/>
    <property type="project" value="TreeGrafter"/>
</dbReference>
<dbReference type="GO" id="GO:0098609">
    <property type="term" value="P:cell-cell adhesion"/>
    <property type="evidence" value="ECO:0007669"/>
    <property type="project" value="TreeGrafter"/>
</dbReference>
<dbReference type="InterPro" id="IPR019019">
    <property type="entry name" value="H-type_lectin_domain"/>
</dbReference>
<name>A0AAQ0HE61_PARVE</name>
<dbReference type="GO" id="GO:0045335">
    <property type="term" value="C:phagocytic vesicle"/>
    <property type="evidence" value="ECO:0007669"/>
    <property type="project" value="TreeGrafter"/>
</dbReference>
<dbReference type="GO" id="GO:0070492">
    <property type="term" value="F:oligosaccharide binding"/>
    <property type="evidence" value="ECO:0007669"/>
    <property type="project" value="TreeGrafter"/>
</dbReference>
<protein>
    <submittedName>
        <fullName evidence="2">H-type lectin domain-containing protein</fullName>
    </submittedName>
</protein>
<evidence type="ECO:0000313" key="3">
    <source>
        <dbReference type="Proteomes" id="UP000256794"/>
    </source>
</evidence>
<dbReference type="InterPro" id="IPR052487">
    <property type="entry name" value="Galactose-binding_lectin"/>
</dbReference>
<dbReference type="GO" id="GO:0046871">
    <property type="term" value="F:N-acetylgalactosamine binding"/>
    <property type="evidence" value="ECO:0007669"/>
    <property type="project" value="TreeGrafter"/>
</dbReference>
<accession>A0AAQ0HE61</accession>
<keyword evidence="3" id="KW-1185">Reference proteome</keyword>
<comment type="caution">
    <text evidence="2">The sequence shown here is derived from an EMBL/GenBank/DDBJ whole genome shotgun (WGS) entry which is preliminary data.</text>
</comment>
<evidence type="ECO:0000313" key="2">
    <source>
        <dbReference type="EMBL" id="REG34061.1"/>
    </source>
</evidence>
<proteinExistence type="predicted"/>
<dbReference type="PANTHER" id="PTHR46938:SF2">
    <property type="entry name" value="DISCOIDIN-2"/>
    <property type="match status" value="1"/>
</dbReference>